<sequence length="136" mass="15508">MPSKILELVLALTLFCGAIMAVPANRGFVMGFGKRSPYSQFQMGFGKRSDDMLQVVPIEELEVEPIVFDEEMPEKRYNVNRFHMGFGKRDLDKRLSQFHMGLGKRAAMYMGLGKRHVDEPSAFFSKKAFHMGLGKR</sequence>
<organism evidence="1 2">
    <name type="scientific">Panagrolaimus sp. JU765</name>
    <dbReference type="NCBI Taxonomy" id="591449"/>
    <lineage>
        <taxon>Eukaryota</taxon>
        <taxon>Metazoa</taxon>
        <taxon>Ecdysozoa</taxon>
        <taxon>Nematoda</taxon>
        <taxon>Chromadorea</taxon>
        <taxon>Rhabditida</taxon>
        <taxon>Tylenchina</taxon>
        <taxon>Panagrolaimomorpha</taxon>
        <taxon>Panagrolaimoidea</taxon>
        <taxon>Panagrolaimidae</taxon>
        <taxon>Panagrolaimus</taxon>
    </lineage>
</organism>
<proteinExistence type="predicted"/>
<evidence type="ECO:0000313" key="2">
    <source>
        <dbReference type="WBParaSite" id="JU765_v2.g12097.t1"/>
    </source>
</evidence>
<reference evidence="2" key="1">
    <citation type="submission" date="2022-11" db="UniProtKB">
        <authorList>
            <consortium name="WormBaseParasite"/>
        </authorList>
    </citation>
    <scope>IDENTIFICATION</scope>
</reference>
<accession>A0AC34Q253</accession>
<evidence type="ECO:0000313" key="1">
    <source>
        <dbReference type="Proteomes" id="UP000887576"/>
    </source>
</evidence>
<dbReference type="WBParaSite" id="JU765_v2.g12097.t1">
    <property type="protein sequence ID" value="JU765_v2.g12097.t1"/>
    <property type="gene ID" value="JU765_v2.g12097"/>
</dbReference>
<dbReference type="Proteomes" id="UP000887576">
    <property type="component" value="Unplaced"/>
</dbReference>
<protein>
    <submittedName>
        <fullName evidence="2">Uncharacterized protein</fullName>
    </submittedName>
</protein>
<name>A0AC34Q253_9BILA</name>